<dbReference type="Gene3D" id="3.40.50.300">
    <property type="entry name" value="P-loop containing nucleotide triphosphate hydrolases"/>
    <property type="match status" value="1"/>
</dbReference>
<dbReference type="InterPro" id="IPR027417">
    <property type="entry name" value="P-loop_NTPase"/>
</dbReference>
<feature type="domain" description="Chromosomal replication initiator protein DnaA ATPAse" evidence="1">
    <location>
        <begin position="12"/>
        <end position="159"/>
    </location>
</feature>
<dbReference type="PANTHER" id="PTHR30050:SF5">
    <property type="entry name" value="DNAA REGULATORY INACTIVATOR HDA"/>
    <property type="match status" value="1"/>
</dbReference>
<dbReference type="Pfam" id="PF00308">
    <property type="entry name" value="Bac_DnaA"/>
    <property type="match status" value="1"/>
</dbReference>
<dbReference type="OrthoDB" id="9784878at2"/>
<gene>
    <name evidence="3" type="primary">hda</name>
    <name evidence="3" type="ordered locus">GNIT_1758</name>
</gene>
<dbReference type="Gene3D" id="1.10.8.60">
    <property type="match status" value="1"/>
</dbReference>
<dbReference type="NCBIfam" id="TIGR03420">
    <property type="entry name" value="DnaA_homol_Hda"/>
    <property type="match status" value="1"/>
</dbReference>
<dbReference type="Proteomes" id="UP000009282">
    <property type="component" value="Chromosome"/>
</dbReference>
<keyword evidence="4" id="KW-1185">Reference proteome</keyword>
<dbReference type="EMBL" id="CP003060">
    <property type="protein sequence ID" value="AEP29871.1"/>
    <property type="molecule type" value="Genomic_DNA"/>
</dbReference>
<feature type="domain" description="Hda lid" evidence="2">
    <location>
        <begin position="171"/>
        <end position="231"/>
    </location>
</feature>
<dbReference type="RefSeq" id="WP_014108745.1">
    <property type="nucleotide sequence ID" value="NC_016041.1"/>
</dbReference>
<dbReference type="InterPro" id="IPR013317">
    <property type="entry name" value="DnaA_dom"/>
</dbReference>
<dbReference type="InterPro" id="IPR017788">
    <property type="entry name" value="Hda"/>
</dbReference>
<dbReference type="PANTHER" id="PTHR30050">
    <property type="entry name" value="CHROMOSOMAL REPLICATION INITIATOR PROTEIN DNAA"/>
    <property type="match status" value="1"/>
</dbReference>
<evidence type="ECO:0000313" key="3">
    <source>
        <dbReference type="EMBL" id="AEP29871.1"/>
    </source>
</evidence>
<dbReference type="STRING" id="1085623.GNIT_1758"/>
<dbReference type="HOGENOM" id="CLU_072265_1_1_6"/>
<dbReference type="GO" id="GO:0006270">
    <property type="term" value="P:DNA replication initiation"/>
    <property type="evidence" value="ECO:0007669"/>
    <property type="project" value="TreeGrafter"/>
</dbReference>
<evidence type="ECO:0000313" key="4">
    <source>
        <dbReference type="Proteomes" id="UP000009282"/>
    </source>
</evidence>
<evidence type="ECO:0000259" key="1">
    <source>
        <dbReference type="Pfam" id="PF00308"/>
    </source>
</evidence>
<name>G4QGS6_GLANF</name>
<dbReference type="AlphaFoldDB" id="G4QGS6"/>
<evidence type="ECO:0000259" key="2">
    <source>
        <dbReference type="Pfam" id="PF22688"/>
    </source>
</evidence>
<reference evidence="3 4" key="1">
    <citation type="journal article" date="2011" name="J. Bacteriol.">
        <title>Complete genome sequence of seawater bacterium Glaciecola nitratireducens FR1064T.</title>
        <authorList>
            <person name="Bian F."/>
            <person name="Qin Q.L."/>
            <person name="Xie B.B."/>
            <person name="Shu Y.L."/>
            <person name="Zhang X.Y."/>
            <person name="Yu Y."/>
            <person name="Chen B."/>
            <person name="Chen X.L."/>
            <person name="Zhou B.C."/>
            <person name="Zhang Y.Z."/>
        </authorList>
    </citation>
    <scope>NUCLEOTIDE SEQUENCE [LARGE SCALE GENOMIC DNA]</scope>
    <source>
        <strain evidence="4">JCM 12485 / KCTC 12276 / FR1064</strain>
    </source>
</reference>
<organism evidence="3 4">
    <name type="scientific">Glaciecola nitratireducens (strain JCM 12485 / KCTC 12276 / FR1064)</name>
    <dbReference type="NCBI Taxonomy" id="1085623"/>
    <lineage>
        <taxon>Bacteria</taxon>
        <taxon>Pseudomonadati</taxon>
        <taxon>Pseudomonadota</taxon>
        <taxon>Gammaproteobacteria</taxon>
        <taxon>Alteromonadales</taxon>
        <taxon>Alteromonadaceae</taxon>
        <taxon>Brumicola</taxon>
    </lineage>
</organism>
<dbReference type="InterPro" id="IPR055199">
    <property type="entry name" value="Hda_lid"/>
</dbReference>
<dbReference type="SUPFAM" id="SSF52540">
    <property type="entry name" value="P-loop containing nucleoside triphosphate hydrolases"/>
    <property type="match status" value="1"/>
</dbReference>
<dbReference type="eggNOG" id="COG0593">
    <property type="taxonomic scope" value="Bacteria"/>
</dbReference>
<protein>
    <submittedName>
        <fullName evidence="3">Putative regulatory factor involved in inactivation of DnaA</fullName>
    </submittedName>
</protein>
<dbReference type="GO" id="GO:0032297">
    <property type="term" value="P:negative regulation of DNA-templated DNA replication initiation"/>
    <property type="evidence" value="ECO:0007669"/>
    <property type="project" value="InterPro"/>
</dbReference>
<sequence length="233" mass="26630">MQLSLPVSLPDDETFDSFLIADNEFTVAYLQKFCDRKTDSNKAICYLFGTIGTGKSHLLFACCHEAKLNGLQTVYLNMLELREMPSEIINNVVDYDLICIDNLHEIAENEAWERAIFDLINQASEREHQPRIIISAQASPLTVGFGLPDLVSRLTWGAVFQLATRSDDLLRRIIQFRLEHRGLEASEDCIKFLLTRVDRELSNLMLIVNELDKKSLQAKRKLTIPFIKQALDL</sequence>
<accession>G4QGS6</accession>
<dbReference type="KEGG" id="gni:GNIT_1758"/>
<proteinExistence type="predicted"/>
<dbReference type="Pfam" id="PF22688">
    <property type="entry name" value="Hda_lid"/>
    <property type="match status" value="1"/>
</dbReference>